<evidence type="ECO:0000313" key="2">
    <source>
        <dbReference type="EMBL" id="KAJ6215409.1"/>
    </source>
</evidence>
<gene>
    <name evidence="2" type="ORF">RDWZM_009909</name>
</gene>
<comment type="caution">
    <text evidence="2">The sequence shown here is derived from an EMBL/GenBank/DDBJ whole genome shotgun (WGS) entry which is preliminary data.</text>
</comment>
<dbReference type="AlphaFoldDB" id="A0A9Q0RI64"/>
<organism evidence="2 3">
    <name type="scientific">Blomia tropicalis</name>
    <name type="common">Mite</name>
    <dbReference type="NCBI Taxonomy" id="40697"/>
    <lineage>
        <taxon>Eukaryota</taxon>
        <taxon>Metazoa</taxon>
        <taxon>Ecdysozoa</taxon>
        <taxon>Arthropoda</taxon>
        <taxon>Chelicerata</taxon>
        <taxon>Arachnida</taxon>
        <taxon>Acari</taxon>
        <taxon>Acariformes</taxon>
        <taxon>Sarcoptiformes</taxon>
        <taxon>Astigmata</taxon>
        <taxon>Glycyphagoidea</taxon>
        <taxon>Echimyopodidae</taxon>
        <taxon>Blomia</taxon>
    </lineage>
</organism>
<feature type="compositionally biased region" description="Polar residues" evidence="1">
    <location>
        <begin position="112"/>
        <end position="121"/>
    </location>
</feature>
<feature type="region of interest" description="Disordered" evidence="1">
    <location>
        <begin position="1"/>
        <end position="23"/>
    </location>
</feature>
<protein>
    <submittedName>
        <fullName evidence="2">Uncharacterized protein</fullName>
    </submittedName>
</protein>
<dbReference type="EMBL" id="JAPWDV010000004">
    <property type="protein sequence ID" value="KAJ6215409.1"/>
    <property type="molecule type" value="Genomic_DNA"/>
</dbReference>
<dbReference type="Proteomes" id="UP001142055">
    <property type="component" value="Chromosome 4"/>
</dbReference>
<name>A0A9Q0RI64_BLOTA</name>
<accession>A0A9Q0RI64</accession>
<sequence>MYKNSLSYYSGDEHSGCPIPTGNSPIPATSATTFIPSNNNVGGGAIGAFVPIGDLHSPNTAISNLLSPQPYQSASGLNNNCGKIVSSTTTSTTTYGEPFDPFSTNHHHHHSISNGTNGTINRENDHKIINGTNILECNNSSNNKSIISSLNHTRCNSLTSIETNNIEQSSINNDDNLPIIRVRYFWCRRRVRPIVRMEIEAKREKASIRTP</sequence>
<feature type="region of interest" description="Disordered" evidence="1">
    <location>
        <begin position="90"/>
        <end position="121"/>
    </location>
</feature>
<evidence type="ECO:0000256" key="1">
    <source>
        <dbReference type="SAM" id="MobiDB-lite"/>
    </source>
</evidence>
<evidence type="ECO:0000313" key="3">
    <source>
        <dbReference type="Proteomes" id="UP001142055"/>
    </source>
</evidence>
<proteinExistence type="predicted"/>
<reference evidence="2" key="1">
    <citation type="submission" date="2022-12" db="EMBL/GenBank/DDBJ databases">
        <title>Genome assemblies of Blomia tropicalis.</title>
        <authorList>
            <person name="Cui Y."/>
        </authorList>
    </citation>
    <scope>NUCLEOTIDE SEQUENCE</scope>
    <source>
        <tissue evidence="2">Adult mites</tissue>
    </source>
</reference>
<keyword evidence="3" id="KW-1185">Reference proteome</keyword>